<feature type="region of interest" description="Disordered" evidence="8">
    <location>
        <begin position="1489"/>
        <end position="1537"/>
    </location>
</feature>
<evidence type="ECO:0000256" key="3">
    <source>
        <dbReference type="ARBA" id="ARBA00022737"/>
    </source>
</evidence>
<proteinExistence type="predicted"/>
<protein>
    <recommendedName>
        <fullName evidence="1">ADP-ribosyl cyclase/cyclic ADP-ribose hydrolase</fullName>
        <ecNumber evidence="1">3.2.2.6</ecNumber>
    </recommendedName>
</protein>
<dbReference type="Pfam" id="PF20160">
    <property type="entry name" value="C-JID"/>
    <property type="match status" value="1"/>
</dbReference>
<evidence type="ECO:0000256" key="7">
    <source>
        <dbReference type="ARBA" id="ARBA00047304"/>
    </source>
</evidence>
<dbReference type="SUPFAM" id="SSF52200">
    <property type="entry name" value="Toll/Interleukin receptor TIR domain"/>
    <property type="match status" value="1"/>
</dbReference>
<feature type="domain" description="TIR" evidence="9">
    <location>
        <begin position="12"/>
        <end position="173"/>
    </location>
</feature>
<dbReference type="Gene3D" id="1.10.8.430">
    <property type="entry name" value="Helical domain of apoptotic protease-activating factors"/>
    <property type="match status" value="1"/>
</dbReference>
<dbReference type="FunFam" id="1.10.8.430:FF:000002">
    <property type="entry name" value="Disease resistance protein (TIR-NBS-LRR class)"/>
    <property type="match status" value="1"/>
</dbReference>
<dbReference type="GO" id="GO:0007165">
    <property type="term" value="P:signal transduction"/>
    <property type="evidence" value="ECO:0007669"/>
    <property type="project" value="InterPro"/>
</dbReference>
<dbReference type="FunFam" id="3.40.50.10140:FF:000007">
    <property type="entry name" value="Disease resistance protein (TIR-NBS-LRR class)"/>
    <property type="match status" value="1"/>
</dbReference>
<dbReference type="InterPro" id="IPR045344">
    <property type="entry name" value="C-JID"/>
</dbReference>
<evidence type="ECO:0000256" key="5">
    <source>
        <dbReference type="ARBA" id="ARBA00022821"/>
    </source>
</evidence>
<dbReference type="PROSITE" id="PS50104">
    <property type="entry name" value="TIR"/>
    <property type="match status" value="1"/>
</dbReference>
<dbReference type="InterPro" id="IPR027417">
    <property type="entry name" value="P-loop_NTPase"/>
</dbReference>
<gene>
    <name evidence="10" type="ORF">DARMORV10_A02P29960.1</name>
</gene>
<dbReference type="GO" id="GO:0061809">
    <property type="term" value="F:NAD+ nucleosidase activity, cyclic ADP-ribose generating"/>
    <property type="evidence" value="ECO:0007669"/>
    <property type="project" value="UniProtKB-EC"/>
</dbReference>
<dbReference type="SUPFAM" id="SSF52540">
    <property type="entry name" value="P-loop containing nucleoside triphosphate hydrolases"/>
    <property type="match status" value="1"/>
</dbReference>
<dbReference type="PANTHER" id="PTHR11017:SF519">
    <property type="entry name" value="ADP-RIBOSYL CYCLASE_CYCLIC ADP-RIBOSE HYDROLASE"/>
    <property type="match status" value="1"/>
</dbReference>
<accession>A0A816X4S8</accession>
<dbReference type="EMBL" id="HG994356">
    <property type="protein sequence ID" value="CAF2142432.1"/>
    <property type="molecule type" value="Genomic_DNA"/>
</dbReference>
<keyword evidence="5" id="KW-0611">Plant defense</keyword>
<dbReference type="Gene3D" id="3.80.10.10">
    <property type="entry name" value="Ribonuclease Inhibitor"/>
    <property type="match status" value="4"/>
</dbReference>
<dbReference type="InterPro" id="IPR002182">
    <property type="entry name" value="NB-ARC"/>
</dbReference>
<dbReference type="Pfam" id="PF23286">
    <property type="entry name" value="LRR_13"/>
    <property type="match status" value="1"/>
</dbReference>
<dbReference type="SUPFAM" id="SSF52058">
    <property type="entry name" value="L domain-like"/>
    <property type="match status" value="2"/>
</dbReference>
<dbReference type="InterPro" id="IPR042197">
    <property type="entry name" value="Apaf_helical"/>
</dbReference>
<keyword evidence="4" id="KW-0378">Hydrolase</keyword>
<dbReference type="Gene3D" id="3.40.50.10140">
    <property type="entry name" value="Toll/interleukin-1 receptor homology (TIR) domain"/>
    <property type="match status" value="1"/>
</dbReference>
<dbReference type="PRINTS" id="PR00364">
    <property type="entry name" value="DISEASERSIST"/>
</dbReference>
<dbReference type="SMART" id="SM00255">
    <property type="entry name" value="TIR"/>
    <property type="match status" value="1"/>
</dbReference>
<feature type="compositionally biased region" description="Acidic residues" evidence="8">
    <location>
        <begin position="1518"/>
        <end position="1531"/>
    </location>
</feature>
<dbReference type="GO" id="GO:0006952">
    <property type="term" value="P:defense response"/>
    <property type="evidence" value="ECO:0007669"/>
    <property type="project" value="UniProtKB-KW"/>
</dbReference>
<dbReference type="InterPro" id="IPR035897">
    <property type="entry name" value="Toll_tir_struct_dom_sf"/>
</dbReference>
<evidence type="ECO:0000256" key="8">
    <source>
        <dbReference type="SAM" id="MobiDB-lite"/>
    </source>
</evidence>
<keyword evidence="6" id="KW-0520">NAD</keyword>
<dbReference type="InterPro" id="IPR044974">
    <property type="entry name" value="Disease_R_plants"/>
</dbReference>
<keyword evidence="2" id="KW-0433">Leucine-rich repeat</keyword>
<comment type="catalytic activity">
    <reaction evidence="7">
        <text>NAD(+) + H2O = ADP-D-ribose + nicotinamide + H(+)</text>
        <dbReference type="Rhea" id="RHEA:16301"/>
        <dbReference type="ChEBI" id="CHEBI:15377"/>
        <dbReference type="ChEBI" id="CHEBI:15378"/>
        <dbReference type="ChEBI" id="CHEBI:17154"/>
        <dbReference type="ChEBI" id="CHEBI:57540"/>
        <dbReference type="ChEBI" id="CHEBI:57967"/>
        <dbReference type="EC" id="3.2.2.6"/>
    </reaction>
    <physiologicalReaction direction="left-to-right" evidence="7">
        <dbReference type="Rhea" id="RHEA:16302"/>
    </physiologicalReaction>
</comment>
<dbReference type="InterPro" id="IPR058192">
    <property type="entry name" value="WHD_ROQ1-like"/>
</dbReference>
<evidence type="ECO:0000259" key="9">
    <source>
        <dbReference type="PROSITE" id="PS50104"/>
    </source>
</evidence>
<dbReference type="InterPro" id="IPR058546">
    <property type="entry name" value="RPS4B/Roq1-like_LRR"/>
</dbReference>
<reference evidence="10" key="1">
    <citation type="submission" date="2021-01" db="EMBL/GenBank/DDBJ databases">
        <authorList>
            <consortium name="Genoscope - CEA"/>
            <person name="William W."/>
        </authorList>
    </citation>
    <scope>NUCLEOTIDE SEQUENCE</scope>
</reference>
<evidence type="ECO:0000256" key="2">
    <source>
        <dbReference type="ARBA" id="ARBA00022614"/>
    </source>
</evidence>
<evidence type="ECO:0000256" key="4">
    <source>
        <dbReference type="ARBA" id="ARBA00022801"/>
    </source>
</evidence>
<evidence type="ECO:0000256" key="1">
    <source>
        <dbReference type="ARBA" id="ARBA00011982"/>
    </source>
</evidence>
<evidence type="ECO:0000256" key="6">
    <source>
        <dbReference type="ARBA" id="ARBA00023027"/>
    </source>
</evidence>
<dbReference type="Pfam" id="PF01582">
    <property type="entry name" value="TIR"/>
    <property type="match status" value="1"/>
</dbReference>
<evidence type="ECO:0000313" key="10">
    <source>
        <dbReference type="EMBL" id="CAF2142432.1"/>
    </source>
</evidence>
<dbReference type="GO" id="GO:0043531">
    <property type="term" value="F:ADP binding"/>
    <property type="evidence" value="ECO:0007669"/>
    <property type="project" value="InterPro"/>
</dbReference>
<name>A0A816X4S8_BRANA</name>
<organism evidence="10">
    <name type="scientific">Brassica napus</name>
    <name type="common">Rape</name>
    <dbReference type="NCBI Taxonomy" id="3708"/>
    <lineage>
        <taxon>Eukaryota</taxon>
        <taxon>Viridiplantae</taxon>
        <taxon>Streptophyta</taxon>
        <taxon>Embryophyta</taxon>
        <taxon>Tracheophyta</taxon>
        <taxon>Spermatophyta</taxon>
        <taxon>Magnoliopsida</taxon>
        <taxon>eudicotyledons</taxon>
        <taxon>Gunneridae</taxon>
        <taxon>Pentapetalae</taxon>
        <taxon>rosids</taxon>
        <taxon>malvids</taxon>
        <taxon>Brassicales</taxon>
        <taxon>Brassicaceae</taxon>
        <taxon>Brassiceae</taxon>
        <taxon>Brassica</taxon>
    </lineage>
</organism>
<dbReference type="InterPro" id="IPR003593">
    <property type="entry name" value="AAA+_ATPase"/>
</dbReference>
<dbReference type="InterPro" id="IPR011713">
    <property type="entry name" value="Leu-rich_rpt_3"/>
</dbReference>
<keyword evidence="3" id="KW-0677">Repeat</keyword>
<dbReference type="Gene3D" id="3.40.50.300">
    <property type="entry name" value="P-loop containing nucleotide triphosphate hydrolases"/>
    <property type="match status" value="1"/>
</dbReference>
<dbReference type="PANTHER" id="PTHR11017">
    <property type="entry name" value="LEUCINE-RICH REPEAT-CONTAINING PROTEIN"/>
    <property type="match status" value="1"/>
</dbReference>
<dbReference type="FunFam" id="3.80.10.10:FF:000386">
    <property type="entry name" value="Disease resistance protein RPS4"/>
    <property type="match status" value="1"/>
</dbReference>
<dbReference type="Pfam" id="PF00931">
    <property type="entry name" value="NB-ARC"/>
    <property type="match status" value="1"/>
</dbReference>
<sequence>MASSSTSSSPNWSYDVFTSFSGEDVRKNFHNHFLEELERKRINAFKDNEKERCELIATELVQAIRDSRVVVVVLSNTFASSSWCLNELLEIMQCKRDLGQLVIPVFYGLDPSHLKKQSGDFGEAFKKACHNQTEEVKNQWKQALTDVANILGYHWESDATMIEDITNDVSRKLLSTTSKEFEDLVGIEDHIAEISTLLRLESEEVRMLGIWGSSGIGKTTIARALLNRFSSRFQRSIFIDMAFVSKSKNLYPSANADDYNLKSHLRKEFLSEILGEKDTKKEHVGALEERLKNRKVLIIIDDLDDPMVLDALVGQNHRFGRRSRIIMVTKDKHLLRARKVDCIYEVVLPSKDLSLKMLCRYAFCKDSPPDGLMELASEVALLAGNLPLGLKVLGSHLQGRNKEDCIDMLLRLRSGLDGRIGKTMRVSYDGLNNRKDKAIFRHIACFFNGAHINDIKELLANSDFDINIGLVNLIDKSLIQVRSGNVEMHCLLQEMGKEIVREESNDPGEREFLVDSKEICYVLSNTIGTKKILGISLDTNEIDELNVHEKAFESLHNLVFLNIYTKKRMMEEEERLHLPEGFNNFSPKLRLLCWDRYPISYMPSNFRPENLVKLQMQRSKLEKLWKGVCELKGLKIMDLGGSRNLMEIPNLSKATNLQILRLNNCSSLVELPSTIQYLNNLEELNMQFCENLEILPKGVNLESLDHLDLSGCSRLKSFPAISTNISFLNISQTAIEGIPTNLHFDNLVNLFMYDMMSVQLWKGMQPLTPLMTMLPPTLEILYLSDIPSLLELPSSIQNLYKLEVLHIIECTNLETLPAEINLEFLKILHLTGCSRLKSFPNISTNVLALFLEQTAIEEVPGWIENFDHLTYLHMSECNELKYVSLNIYKLEHLEVVDFSYCGSLTAASWIESPCLLAMETKNIHSKFQVSNETSALLPDNYVPKIQLKLSKCNELDEEAILRQQPWFFKSLMFLGDKVPPFFTHRNTGTTLSVPLLYTSLSQQFFKFKACAVVASTTSTYIPFEIQVHCWFIDRLGNYIYSDNWPLTITTAKFNTHLVIFECYFHRFPLNEDNAPLTQLSYDYVELEFFTEYYEFQIIGCGIRLPEDGPYLKSDRYGARALRGRRAPSRRWNPVGKIYSRLNMNRRRRKQMSVPRTPVRIMLSTFLTSLELSHIPILVETISSFQIPNNLKKLRIIYCMDPETLPEGINLKSLDLYYLTRCSRLQTFPDVSTNISKLYLSHTGIEEVPWWIKYLSHLVSMEMWKCNQLKYISPRIFQLDNIDVVSFSDCEQLAEFEGTKEAKGINNPLTMLIMFTNCFRLNQVDAFAQQSASMHLILPGVKVSPCVTNLSTGSFLTVSRHHSPLSQQSPLDFKACILLSEVTASHHQLCFIDIHVHYRFIDSHGNYFEPAEPSCFSLDQKINHLIMFDCHFPLNQEWDQVEIEFRHNSNRLRLKECCMPLSDDPTPFLVTWKEIDESKFDDDEGYATALSKEEWGGDSDDIGYETADDEEDCGHNTDNEDYDTALSEDEFGDNQRSY</sequence>
<dbReference type="FunFam" id="3.40.50.300:FF:001002">
    <property type="entry name" value="Disease resistance protein (TIR-NBS-LRR class)"/>
    <property type="match status" value="1"/>
</dbReference>
<dbReference type="SMART" id="SM00382">
    <property type="entry name" value="AAA"/>
    <property type="match status" value="1"/>
</dbReference>
<dbReference type="Pfam" id="PF23282">
    <property type="entry name" value="WHD_ROQ1"/>
    <property type="match status" value="1"/>
</dbReference>
<dbReference type="Proteomes" id="UP001295469">
    <property type="component" value="Chromosome A02"/>
</dbReference>
<feature type="compositionally biased region" description="Acidic residues" evidence="8">
    <location>
        <begin position="1495"/>
        <end position="1511"/>
    </location>
</feature>
<dbReference type="InterPro" id="IPR032675">
    <property type="entry name" value="LRR_dom_sf"/>
</dbReference>
<dbReference type="InterPro" id="IPR000157">
    <property type="entry name" value="TIR_dom"/>
</dbReference>
<dbReference type="Pfam" id="PF07725">
    <property type="entry name" value="LRR_3"/>
    <property type="match status" value="1"/>
</dbReference>
<dbReference type="EC" id="3.2.2.6" evidence="1"/>